<gene>
    <name evidence="8" type="ORF">GKZ27_05895</name>
</gene>
<evidence type="ECO:0000256" key="4">
    <source>
        <dbReference type="ARBA" id="ARBA00022692"/>
    </source>
</evidence>
<keyword evidence="3" id="KW-1003">Cell membrane</keyword>
<organism evidence="8 9">
    <name type="scientific">Adlercreutzia mucosicola</name>
    <dbReference type="NCBI Taxonomy" id="580026"/>
    <lineage>
        <taxon>Bacteria</taxon>
        <taxon>Bacillati</taxon>
        <taxon>Actinomycetota</taxon>
        <taxon>Coriobacteriia</taxon>
        <taxon>Eggerthellales</taxon>
        <taxon>Eggerthellaceae</taxon>
        <taxon>Adlercreutzia</taxon>
    </lineage>
</organism>
<feature type="transmembrane region" description="Helical" evidence="7">
    <location>
        <begin position="198"/>
        <end position="217"/>
    </location>
</feature>
<evidence type="ECO:0000256" key="3">
    <source>
        <dbReference type="ARBA" id="ARBA00022475"/>
    </source>
</evidence>
<feature type="transmembrane region" description="Helical" evidence="7">
    <location>
        <begin position="126"/>
        <end position="145"/>
    </location>
</feature>
<proteinExistence type="inferred from homology"/>
<dbReference type="InterPro" id="IPR005614">
    <property type="entry name" value="NrfD-like"/>
</dbReference>
<feature type="transmembrane region" description="Helical" evidence="7">
    <location>
        <begin position="271"/>
        <end position="292"/>
    </location>
</feature>
<dbReference type="Proteomes" id="UP000463388">
    <property type="component" value="Unassembled WGS sequence"/>
</dbReference>
<comment type="subcellular location">
    <subcellularLocation>
        <location evidence="1">Cell membrane</location>
        <topology evidence="1">Multi-pass membrane protein</topology>
    </subcellularLocation>
</comment>
<evidence type="ECO:0000256" key="7">
    <source>
        <dbReference type="SAM" id="Phobius"/>
    </source>
</evidence>
<dbReference type="AlphaFoldDB" id="A0A6N8JPK3"/>
<reference evidence="8 9" key="1">
    <citation type="submission" date="2019-12" db="EMBL/GenBank/DDBJ databases">
        <title>Microbes associate with the intestines of laboratory mice.</title>
        <authorList>
            <person name="Navarre W."/>
            <person name="Wong E."/>
        </authorList>
    </citation>
    <scope>NUCLEOTIDE SEQUENCE [LARGE SCALE GENOMIC DNA]</scope>
    <source>
        <strain evidence="8 9">NM66_B29</strain>
    </source>
</reference>
<dbReference type="PANTHER" id="PTHR34856:SF2">
    <property type="entry name" value="PROTEIN NRFD"/>
    <property type="match status" value="1"/>
</dbReference>
<keyword evidence="5 7" id="KW-1133">Transmembrane helix</keyword>
<feature type="transmembrane region" description="Helical" evidence="7">
    <location>
        <begin position="51"/>
        <end position="70"/>
    </location>
</feature>
<dbReference type="PANTHER" id="PTHR34856">
    <property type="entry name" value="PROTEIN NRFD"/>
    <property type="match status" value="1"/>
</dbReference>
<evidence type="ECO:0000313" key="8">
    <source>
        <dbReference type="EMBL" id="MVX60989.1"/>
    </source>
</evidence>
<comment type="similarity">
    <text evidence="2">Belongs to the NrfD family.</text>
</comment>
<dbReference type="Pfam" id="PF03916">
    <property type="entry name" value="NrfD"/>
    <property type="match status" value="1"/>
</dbReference>
<dbReference type="GO" id="GO:0005886">
    <property type="term" value="C:plasma membrane"/>
    <property type="evidence" value="ECO:0007669"/>
    <property type="project" value="UniProtKB-SubCell"/>
</dbReference>
<evidence type="ECO:0000256" key="2">
    <source>
        <dbReference type="ARBA" id="ARBA00008929"/>
    </source>
</evidence>
<dbReference type="RefSeq" id="WP_160345858.1">
    <property type="nucleotide sequence ID" value="NZ_WSRR01000011.1"/>
</dbReference>
<accession>A0A6N8JPK3</accession>
<feature type="transmembrane region" description="Helical" evidence="7">
    <location>
        <begin position="157"/>
        <end position="177"/>
    </location>
</feature>
<sequence>MLGSFVVLYLFLGGCGAGVLLTASLWSLLFYGTRTRTFEQSRAFGALAGKLYAGGFLLLAAAALCLLLDLGRPQRFLLLFVRPTPSLLSVGSFVLLASLLCAGVLAAIHFAAILRAPSAVRKGLEGVCAALATALMVYTGLYMAWMEAVPLWNNAALPVLLALSSASSGLAAVLLTAPFSRDWPLLGGWADALHRVHCLVLALEAAALVAFVGLAALSPFARPSLGLLLAPEGLGAWFIGGFAIAAVALPLAAEVARGVTRTAAPLLASEVLCILGGLILRFCLVLAGSHWLG</sequence>
<feature type="transmembrane region" description="Helical" evidence="7">
    <location>
        <begin position="6"/>
        <end position="31"/>
    </location>
</feature>
<dbReference type="Gene3D" id="1.20.1630.10">
    <property type="entry name" value="Formate dehydrogenase/DMSO reductase domain"/>
    <property type="match status" value="1"/>
</dbReference>
<protein>
    <submittedName>
        <fullName evidence="8">Polysulfide reductase</fullName>
    </submittedName>
</protein>
<dbReference type="InterPro" id="IPR052049">
    <property type="entry name" value="Electron_transfer_protein"/>
</dbReference>
<comment type="caution">
    <text evidence="8">The sequence shown here is derived from an EMBL/GenBank/DDBJ whole genome shotgun (WGS) entry which is preliminary data.</text>
</comment>
<name>A0A6N8JPK3_9ACTN</name>
<dbReference type="OrthoDB" id="3173463at2"/>
<keyword evidence="4 7" id="KW-0812">Transmembrane</keyword>
<evidence type="ECO:0000256" key="1">
    <source>
        <dbReference type="ARBA" id="ARBA00004651"/>
    </source>
</evidence>
<keyword evidence="9" id="KW-1185">Reference proteome</keyword>
<evidence type="ECO:0000256" key="6">
    <source>
        <dbReference type="ARBA" id="ARBA00023136"/>
    </source>
</evidence>
<keyword evidence="6 7" id="KW-0472">Membrane</keyword>
<dbReference type="EMBL" id="WSRR01000011">
    <property type="protein sequence ID" value="MVX60989.1"/>
    <property type="molecule type" value="Genomic_DNA"/>
</dbReference>
<feature type="transmembrane region" description="Helical" evidence="7">
    <location>
        <begin position="90"/>
        <end position="114"/>
    </location>
</feature>
<evidence type="ECO:0000313" key="9">
    <source>
        <dbReference type="Proteomes" id="UP000463388"/>
    </source>
</evidence>
<evidence type="ECO:0000256" key="5">
    <source>
        <dbReference type="ARBA" id="ARBA00022989"/>
    </source>
</evidence>
<feature type="transmembrane region" description="Helical" evidence="7">
    <location>
        <begin position="237"/>
        <end position="259"/>
    </location>
</feature>